<name>A0A561P6A5_9BACT</name>
<dbReference type="GO" id="GO:0016787">
    <property type="term" value="F:hydrolase activity"/>
    <property type="evidence" value="ECO:0007669"/>
    <property type="project" value="UniProtKB-KW"/>
</dbReference>
<dbReference type="PANTHER" id="PTHR33886">
    <property type="entry name" value="UNSATURATED RHAMNOGALACTURONAN HYDROLASE (EUROFUNG)"/>
    <property type="match status" value="1"/>
</dbReference>
<comment type="caution">
    <text evidence="2">The sequence shown here is derived from an EMBL/GenBank/DDBJ whole genome shotgun (WGS) entry which is preliminary data.</text>
</comment>
<protein>
    <submittedName>
        <fullName evidence="2">Rhamnogalacturonyl hydrolase YesR</fullName>
    </submittedName>
</protein>
<proteinExistence type="predicted"/>
<evidence type="ECO:0000313" key="3">
    <source>
        <dbReference type="Proteomes" id="UP000320811"/>
    </source>
</evidence>
<dbReference type="GO" id="GO:0005975">
    <property type="term" value="P:carbohydrate metabolic process"/>
    <property type="evidence" value="ECO:0007669"/>
    <property type="project" value="InterPro"/>
</dbReference>
<reference evidence="2 3" key="1">
    <citation type="submission" date="2019-06" db="EMBL/GenBank/DDBJ databases">
        <title>Sorghum-associated microbial communities from plants grown in Nebraska, USA.</title>
        <authorList>
            <person name="Schachtman D."/>
        </authorList>
    </citation>
    <scope>NUCLEOTIDE SEQUENCE [LARGE SCALE GENOMIC DNA]</scope>
    <source>
        <strain evidence="2 3">1209</strain>
    </source>
</reference>
<gene>
    <name evidence="2" type="ORF">FHW36_11281</name>
</gene>
<dbReference type="InterPro" id="IPR052043">
    <property type="entry name" value="PolySaccharide_Degr_Enz"/>
</dbReference>
<dbReference type="InterPro" id="IPR008928">
    <property type="entry name" value="6-hairpin_glycosidase_sf"/>
</dbReference>
<dbReference type="AlphaFoldDB" id="A0A561P6A5"/>
<dbReference type="Gene3D" id="1.50.10.10">
    <property type="match status" value="1"/>
</dbReference>
<organism evidence="2 3">
    <name type="scientific">Chitinophaga polysaccharea</name>
    <dbReference type="NCBI Taxonomy" id="1293035"/>
    <lineage>
        <taxon>Bacteria</taxon>
        <taxon>Pseudomonadati</taxon>
        <taxon>Bacteroidota</taxon>
        <taxon>Chitinophagia</taxon>
        <taxon>Chitinophagales</taxon>
        <taxon>Chitinophagaceae</taxon>
        <taxon>Chitinophaga</taxon>
    </lineage>
</organism>
<dbReference type="Proteomes" id="UP000320811">
    <property type="component" value="Unassembled WGS sequence"/>
</dbReference>
<dbReference type="EMBL" id="VIWO01000012">
    <property type="protein sequence ID" value="TWF33640.1"/>
    <property type="molecule type" value="Genomic_DNA"/>
</dbReference>
<evidence type="ECO:0000313" key="2">
    <source>
        <dbReference type="EMBL" id="TWF33640.1"/>
    </source>
</evidence>
<dbReference type="PANTHER" id="PTHR33886:SF8">
    <property type="entry name" value="UNSATURATED RHAMNOGALACTURONAN HYDROLASE (EUROFUNG)"/>
    <property type="match status" value="1"/>
</dbReference>
<keyword evidence="3" id="KW-1185">Reference proteome</keyword>
<accession>A0A561P6A5</accession>
<evidence type="ECO:0000256" key="1">
    <source>
        <dbReference type="ARBA" id="ARBA00022801"/>
    </source>
</evidence>
<dbReference type="Pfam" id="PF07470">
    <property type="entry name" value="Glyco_hydro_88"/>
    <property type="match status" value="1"/>
</dbReference>
<dbReference type="InterPro" id="IPR010905">
    <property type="entry name" value="Glyco_hydro_88"/>
</dbReference>
<keyword evidence="1 2" id="KW-0378">Hydrolase</keyword>
<dbReference type="SUPFAM" id="SSF48208">
    <property type="entry name" value="Six-hairpin glycosidases"/>
    <property type="match status" value="1"/>
</dbReference>
<sequence>MQSFALQQGYCYIVGINHVPVMKKLNFLLALGLVLPFSGYTQALPADADVVRKMADYVIAHAAFTFTGNNQTYATSKEIPAGVNATISDHLSAWHYPNGVLNIAMIDLGNYLKEEKYSAFAKKHVAFAFDNVAYFEALSKKGVKYKEFPFNQLIHTRVLDDCGAMGASLLDVYQTVKRADYKAYIDKAANHISKAQERLPDGTLCRPTPYKWTLWGDDLYMSVPFLARMGKLTGDNAYFDDAVAQIKHFTHYLWDPGASLYIHYYYEDLQRQGVAHWGRANGWIMLAKVQLLNDLPANHPGRNEVIADLTQQILGVARYQSASGLFHQVLDRTDSYTETSCTAMFVYSIARAVNEGWLDKRYISIAEQAWNGLVREKITPDGQLKDVCIGTNTAADLTAYYKRPAELNDFHGWGPMIEAGIEIMRYRESKKK</sequence>
<dbReference type="InterPro" id="IPR012341">
    <property type="entry name" value="6hp_glycosidase-like_sf"/>
</dbReference>